<evidence type="ECO:0000256" key="1">
    <source>
        <dbReference type="SAM" id="SignalP"/>
    </source>
</evidence>
<dbReference type="RefSeq" id="WP_167527652.1">
    <property type="nucleotide sequence ID" value="NZ_AP021874.1"/>
</dbReference>
<dbReference type="KEGG" id="dalk:DSCA_14500"/>
<evidence type="ECO:0000313" key="2">
    <source>
        <dbReference type="EMBL" id="BBO67520.1"/>
    </source>
</evidence>
<keyword evidence="1" id="KW-0732">Signal</keyword>
<dbReference type="InterPro" id="IPR022061">
    <property type="entry name" value="DUF3617"/>
</dbReference>
<dbReference type="EMBL" id="AP021874">
    <property type="protein sequence ID" value="BBO67520.1"/>
    <property type="molecule type" value="Genomic_DNA"/>
</dbReference>
<sequence>MAKRLLVTILTGLLVTCNVAFAASALNLDDGMWEVTSQVKMQGMTMPPMTFSQCITKADAVPQGNASGQDNCKVSDIKTVGNTVSWTITCNGQAGEMKGKGKITYQGDRFEGRISMDMAGRVMVTEMKGRRTGPCQ</sequence>
<protein>
    <submittedName>
        <fullName evidence="2">Lipoprotein</fullName>
    </submittedName>
</protein>
<evidence type="ECO:0000313" key="3">
    <source>
        <dbReference type="Proteomes" id="UP000427906"/>
    </source>
</evidence>
<proteinExistence type="predicted"/>
<keyword evidence="2" id="KW-0449">Lipoprotein</keyword>
<dbReference type="AlphaFoldDB" id="A0A5K7YHH3"/>
<dbReference type="Proteomes" id="UP000427906">
    <property type="component" value="Chromosome"/>
</dbReference>
<dbReference type="Pfam" id="PF12276">
    <property type="entry name" value="DUF3617"/>
    <property type="match status" value="1"/>
</dbReference>
<gene>
    <name evidence="2" type="ORF">DSCA_14500</name>
</gene>
<name>A0A5K7YHH3_9BACT</name>
<organism evidence="2 3">
    <name type="scientific">Desulfosarcina alkanivorans</name>
    <dbReference type="NCBI Taxonomy" id="571177"/>
    <lineage>
        <taxon>Bacteria</taxon>
        <taxon>Pseudomonadati</taxon>
        <taxon>Thermodesulfobacteriota</taxon>
        <taxon>Desulfobacteria</taxon>
        <taxon>Desulfobacterales</taxon>
        <taxon>Desulfosarcinaceae</taxon>
        <taxon>Desulfosarcina</taxon>
    </lineage>
</organism>
<feature type="signal peptide" evidence="1">
    <location>
        <begin position="1"/>
        <end position="22"/>
    </location>
</feature>
<accession>A0A5K7YHH3</accession>
<keyword evidence="3" id="KW-1185">Reference proteome</keyword>
<reference evidence="2 3" key="1">
    <citation type="submission" date="2019-11" db="EMBL/GenBank/DDBJ databases">
        <title>Comparative genomics of hydrocarbon-degrading Desulfosarcina strains.</title>
        <authorList>
            <person name="Watanabe M."/>
            <person name="Kojima H."/>
            <person name="Fukui M."/>
        </authorList>
    </citation>
    <scope>NUCLEOTIDE SEQUENCE [LARGE SCALE GENOMIC DNA]</scope>
    <source>
        <strain evidence="2 3">PL12</strain>
    </source>
</reference>
<feature type="chain" id="PRO_5024340928" evidence="1">
    <location>
        <begin position="23"/>
        <end position="136"/>
    </location>
</feature>